<dbReference type="Proteomes" id="UP001203297">
    <property type="component" value="Unassembled WGS sequence"/>
</dbReference>
<proteinExistence type="predicted"/>
<evidence type="ECO:0000313" key="1">
    <source>
        <dbReference type="EMBL" id="KAI0308173.1"/>
    </source>
</evidence>
<sequence length="126" mass="13969">MSQNLQDQQTYPFRLPSYRFLHQGRYHPYPTFNRQQGASTQDVGDIEVTDAPVFPIDEVEETAQRDHLRSENGQLDADLANLAALVEELEGTASGSTAPRGYIDLVVAFASAIRRRASTSGTNTQI</sequence>
<comment type="caution">
    <text evidence="1">The sequence shown here is derived from an EMBL/GenBank/DDBJ whole genome shotgun (WGS) entry which is preliminary data.</text>
</comment>
<dbReference type="AlphaFoldDB" id="A0AAD4QQP2"/>
<organism evidence="1 2">
    <name type="scientific">Multifurca ochricompacta</name>
    <dbReference type="NCBI Taxonomy" id="376703"/>
    <lineage>
        <taxon>Eukaryota</taxon>
        <taxon>Fungi</taxon>
        <taxon>Dikarya</taxon>
        <taxon>Basidiomycota</taxon>
        <taxon>Agaricomycotina</taxon>
        <taxon>Agaricomycetes</taxon>
        <taxon>Russulales</taxon>
        <taxon>Russulaceae</taxon>
        <taxon>Multifurca</taxon>
    </lineage>
</organism>
<dbReference type="EMBL" id="WTXG01000001">
    <property type="protein sequence ID" value="KAI0308173.1"/>
    <property type="molecule type" value="Genomic_DNA"/>
</dbReference>
<evidence type="ECO:0000313" key="2">
    <source>
        <dbReference type="Proteomes" id="UP001203297"/>
    </source>
</evidence>
<reference evidence="1" key="1">
    <citation type="journal article" date="2022" name="New Phytol.">
        <title>Evolutionary transition to the ectomycorrhizal habit in the genomes of a hyperdiverse lineage of mushroom-forming fungi.</title>
        <authorList>
            <person name="Looney B."/>
            <person name="Miyauchi S."/>
            <person name="Morin E."/>
            <person name="Drula E."/>
            <person name="Courty P.E."/>
            <person name="Kohler A."/>
            <person name="Kuo A."/>
            <person name="LaButti K."/>
            <person name="Pangilinan J."/>
            <person name="Lipzen A."/>
            <person name="Riley R."/>
            <person name="Andreopoulos W."/>
            <person name="He G."/>
            <person name="Johnson J."/>
            <person name="Nolan M."/>
            <person name="Tritt A."/>
            <person name="Barry K.W."/>
            <person name="Grigoriev I.V."/>
            <person name="Nagy L.G."/>
            <person name="Hibbett D."/>
            <person name="Henrissat B."/>
            <person name="Matheny P.B."/>
            <person name="Labbe J."/>
            <person name="Martin F.M."/>
        </authorList>
    </citation>
    <scope>NUCLEOTIDE SEQUENCE</scope>
    <source>
        <strain evidence="1">BPL690</strain>
    </source>
</reference>
<keyword evidence="2" id="KW-1185">Reference proteome</keyword>
<accession>A0AAD4QQP2</accession>
<protein>
    <submittedName>
        <fullName evidence="1">Uncharacterized protein</fullName>
    </submittedName>
</protein>
<gene>
    <name evidence="1" type="ORF">B0F90DRAFT_1813484</name>
</gene>
<name>A0AAD4QQP2_9AGAM</name>